<dbReference type="PANTHER" id="PTHR35767">
    <property type="entry name" value="HAPLESS PROTEIN"/>
    <property type="match status" value="1"/>
</dbReference>
<gene>
    <name evidence="2" type="ORF">FCM35_KLT05118</name>
</gene>
<organism evidence="2 3">
    <name type="scientific">Carex littledalei</name>
    <dbReference type="NCBI Taxonomy" id="544730"/>
    <lineage>
        <taxon>Eukaryota</taxon>
        <taxon>Viridiplantae</taxon>
        <taxon>Streptophyta</taxon>
        <taxon>Embryophyta</taxon>
        <taxon>Tracheophyta</taxon>
        <taxon>Spermatophyta</taxon>
        <taxon>Magnoliopsida</taxon>
        <taxon>Liliopsida</taxon>
        <taxon>Poales</taxon>
        <taxon>Cyperaceae</taxon>
        <taxon>Cyperoideae</taxon>
        <taxon>Cariceae</taxon>
        <taxon>Carex</taxon>
        <taxon>Carex subgen. Euthyceras</taxon>
    </lineage>
</organism>
<feature type="region of interest" description="Disordered" evidence="1">
    <location>
        <begin position="497"/>
        <end position="529"/>
    </location>
</feature>
<keyword evidence="3" id="KW-1185">Reference proteome</keyword>
<protein>
    <recommendedName>
        <fullName evidence="4">UBZ4-type domain-containing protein</fullName>
    </recommendedName>
</protein>
<reference evidence="2" key="1">
    <citation type="submission" date="2020-01" db="EMBL/GenBank/DDBJ databases">
        <title>Genome sequence of Kobresia littledalei, the first chromosome-level genome in the family Cyperaceae.</title>
        <authorList>
            <person name="Qu G."/>
        </authorList>
    </citation>
    <scope>NUCLEOTIDE SEQUENCE</scope>
    <source>
        <strain evidence="2">C.B.Clarke</strain>
        <tissue evidence="2">Leaf</tissue>
    </source>
</reference>
<feature type="region of interest" description="Disordered" evidence="1">
    <location>
        <begin position="385"/>
        <end position="410"/>
    </location>
</feature>
<evidence type="ECO:0000256" key="1">
    <source>
        <dbReference type="SAM" id="MobiDB-lite"/>
    </source>
</evidence>
<proteinExistence type="predicted"/>
<feature type="region of interest" description="Disordered" evidence="1">
    <location>
        <begin position="648"/>
        <end position="713"/>
    </location>
</feature>
<evidence type="ECO:0000313" key="3">
    <source>
        <dbReference type="Proteomes" id="UP000623129"/>
    </source>
</evidence>
<dbReference type="AlphaFoldDB" id="A0A833V9G2"/>
<dbReference type="OrthoDB" id="1929441at2759"/>
<evidence type="ECO:0000313" key="2">
    <source>
        <dbReference type="EMBL" id="KAF3329787.1"/>
    </source>
</evidence>
<comment type="caution">
    <text evidence="2">The sequence shown here is derived from an EMBL/GenBank/DDBJ whole genome shotgun (WGS) entry which is preliminary data.</text>
</comment>
<name>A0A833V9G2_9POAL</name>
<feature type="compositionally biased region" description="Polar residues" evidence="1">
    <location>
        <begin position="504"/>
        <end position="526"/>
    </location>
</feature>
<dbReference type="EMBL" id="SWLB01000014">
    <property type="protein sequence ID" value="KAF3329787.1"/>
    <property type="molecule type" value="Genomic_DNA"/>
</dbReference>
<feature type="compositionally biased region" description="Acidic residues" evidence="1">
    <location>
        <begin position="651"/>
        <end position="693"/>
    </location>
</feature>
<evidence type="ECO:0008006" key="4">
    <source>
        <dbReference type="Google" id="ProtNLM"/>
    </source>
</evidence>
<sequence>MLSTARSIDLSSSSSLNQIEIKTDERNSAQKIGSQKLDTIDFVASPPTPNFSIRDHVYKSRSNGIGACWPFKPKFLQLCLKNGVKELLPPFEPPRLIKNRPISTTPQPDPSITDALHERRELNSDENIPCDTENFQSVVLKDKKKRNKSVRKVKSSSELLEKKCKLVVKLSCSLPGTSRAEELASNNSAAIDQMASKVCPVCKTFSSSSNTTLNAHIDQCLSMGSSAKRFELDVLKPKIKPRKKKLMVEIYATALHYTLEDLDRRNGTNWAASAVAADPSEILAEPMNRNPQEPENPRLVMVESSGKDREGAVYVDSNGIKIRILSKLSEPALSSGVSREEKKKGEVKFGKRLEVGSKIMKKKKKKLKLDRKEFKKCKILKTQVQQLTTDGDGSGTGTENENQGADAHLDRSLKISKVPVILNRTTSPLGNWVCAKRSDIHKKRKNKNPYKITQSLASIIEDSPSTSSQISKYSNSKFNNSTLRLKLPKPMIGNGGNGREAFSENISPSTSFCNSPSAEPQNTPSLSGKFRKQRSMLKFGKRGGQVPPSSQVFHELTEVPSGETNRENKRLKFTQNKGLHEKFAPELEQIRENIEVQYGTLPADAELEIEATASKDHLNEYLDSPSDEPINLENASWFPEEHAVARGVGDYNDENNDAHEDDDDNVGDGVDADDGDGDGDDDDDDDVAVETSDETSHETPQDDSSITSNGEDEMNLERSLANFRELSGSPSTASTMSLSNLNEPVFKPPGLFTQPLDSDLAVQVAEMPQGVEEITDEPWVCSCRENLPKECKKAPTITKDRQLPPLYIGPRETGPFNAYRSFPRPDPIVSSGFESPSQSFSTLSQSPVPPSPNPILRLMGKNLLVVNHEEITVQPPTPSSHSTSGFGPPKYGANQNFSYQNFSSVVSQSQPAANLYQPFHVSDRQRPVSPSPYVPKEVIVIDDPPKMDNMPVHVPVPMQLQGVSMVGPDNPALQNISMLGASMMQPSPSFFCFPQHNQAGPTGSFLYPRVGTGYITQQVGPPGSHELGSFVPGSFAFRSPSSHVGNPLYYSHTMR</sequence>
<dbReference type="Gene3D" id="3.30.160.60">
    <property type="entry name" value="Classic Zinc Finger"/>
    <property type="match status" value="1"/>
</dbReference>
<dbReference type="PANTHER" id="PTHR35767:SF1">
    <property type="entry name" value="HAPLESS PROTEIN"/>
    <property type="match status" value="1"/>
</dbReference>
<accession>A0A833V9G2</accession>
<dbReference type="Proteomes" id="UP000623129">
    <property type="component" value="Unassembled WGS sequence"/>
</dbReference>